<comment type="caution">
    <text evidence="1">The sequence shown here is derived from an EMBL/GenBank/DDBJ whole genome shotgun (WGS) entry which is preliminary data.</text>
</comment>
<dbReference type="Pfam" id="PF13177">
    <property type="entry name" value="DNA_pol3_delta2"/>
    <property type="match status" value="1"/>
</dbReference>
<organism evidence="1 2">
    <name type="scientific">Berkelbacteria bacterium GW2011_GWA2_35_9</name>
    <dbReference type="NCBI Taxonomy" id="1618333"/>
    <lineage>
        <taxon>Bacteria</taxon>
        <taxon>Candidatus Berkelbacteria</taxon>
    </lineage>
</organism>
<dbReference type="PANTHER" id="PTHR11669:SF0">
    <property type="entry name" value="PROTEIN STICHEL-LIKE 2"/>
    <property type="match status" value="1"/>
</dbReference>
<dbReference type="AlphaFoldDB" id="A0A0G0DJB7"/>
<gene>
    <name evidence="1" type="ORF">UR93_C0006G0039</name>
</gene>
<dbReference type="EMBL" id="LBRB01000006">
    <property type="protein sequence ID" value="KKP88906.1"/>
    <property type="molecule type" value="Genomic_DNA"/>
</dbReference>
<dbReference type="STRING" id="1618333.UR93_C0006G0039"/>
<dbReference type="SUPFAM" id="SSF52540">
    <property type="entry name" value="P-loop containing nucleoside triphosphate hydrolases"/>
    <property type="match status" value="1"/>
</dbReference>
<reference evidence="1 2" key="1">
    <citation type="journal article" date="2015" name="Nature">
        <title>rRNA introns, odd ribosomes, and small enigmatic genomes across a large radiation of phyla.</title>
        <authorList>
            <person name="Brown C.T."/>
            <person name="Hug L.A."/>
            <person name="Thomas B.C."/>
            <person name="Sharon I."/>
            <person name="Castelle C.J."/>
            <person name="Singh A."/>
            <person name="Wilkins M.J."/>
            <person name="Williams K.H."/>
            <person name="Banfield J.F."/>
        </authorList>
    </citation>
    <scope>NUCLEOTIDE SEQUENCE [LARGE SCALE GENOMIC DNA]</scope>
</reference>
<dbReference type="PANTHER" id="PTHR11669">
    <property type="entry name" value="REPLICATION FACTOR C / DNA POLYMERASE III GAMMA-TAU SUBUNIT"/>
    <property type="match status" value="1"/>
</dbReference>
<dbReference type="Gene3D" id="3.40.50.300">
    <property type="entry name" value="P-loop containing nucleotide triphosphate hydrolases"/>
    <property type="match status" value="1"/>
</dbReference>
<dbReference type="Proteomes" id="UP000034316">
    <property type="component" value="Unassembled WGS sequence"/>
</dbReference>
<evidence type="ECO:0000313" key="2">
    <source>
        <dbReference type="Proteomes" id="UP000034316"/>
    </source>
</evidence>
<evidence type="ECO:0000313" key="1">
    <source>
        <dbReference type="EMBL" id="KKP88906.1"/>
    </source>
</evidence>
<name>A0A0G0DJB7_9BACT</name>
<protein>
    <submittedName>
        <fullName evidence="1">Polymerase III delta subunit protein</fullName>
    </submittedName>
</protein>
<accession>A0A0G0DJB7</accession>
<dbReference type="InterPro" id="IPR027417">
    <property type="entry name" value="P-loop_NTPase"/>
</dbReference>
<dbReference type="InterPro" id="IPR050238">
    <property type="entry name" value="DNA_Rep/Repair_Clamp_Loader"/>
</dbReference>
<proteinExistence type="predicted"/>
<dbReference type="GO" id="GO:0006261">
    <property type="term" value="P:DNA-templated DNA replication"/>
    <property type="evidence" value="ECO:0007669"/>
    <property type="project" value="TreeGrafter"/>
</dbReference>
<sequence>MDSAQIIDKIIKNDFHSFLIESKQGGSEIIDKIKLETKLAIGDCFEVIDRNITIKDIRNLEKWAQIYPSGVGKLAILDYEKLSLTASHAFLKLLEEPPEYLKIILICSDRKQVLATIQSRCQLYSIDNFNQINLINFGEFGDWEKTINLSLKEQFDLTLKLSKRDDLVSIVDNWIISANNKVGEEKYIWLAKLLEVKKRLVSANINKRILLDNLFLSLN</sequence>